<dbReference type="GO" id="GO:0008270">
    <property type="term" value="F:zinc ion binding"/>
    <property type="evidence" value="ECO:0007669"/>
    <property type="project" value="UniProtKB-KW"/>
</dbReference>
<dbReference type="PROSITE" id="PS00028">
    <property type="entry name" value="ZINC_FINGER_C2H2_1"/>
    <property type="match status" value="2"/>
</dbReference>
<dbReference type="SMART" id="SM00355">
    <property type="entry name" value="ZnF_C2H2"/>
    <property type="match status" value="2"/>
</dbReference>
<feature type="region of interest" description="Disordered" evidence="6">
    <location>
        <begin position="354"/>
        <end position="475"/>
    </location>
</feature>
<accession>A0A068RJX5</accession>
<evidence type="ECO:0000256" key="6">
    <source>
        <dbReference type="SAM" id="MobiDB-lite"/>
    </source>
</evidence>
<keyword evidence="5" id="KW-0175">Coiled coil</keyword>
<dbReference type="SUPFAM" id="SSF57667">
    <property type="entry name" value="beta-beta-alpha zinc fingers"/>
    <property type="match status" value="1"/>
</dbReference>
<evidence type="ECO:0000256" key="4">
    <source>
        <dbReference type="PROSITE-ProRule" id="PRU00042"/>
    </source>
</evidence>
<dbReference type="Gene3D" id="1.10.287.110">
    <property type="entry name" value="DnaJ domain"/>
    <property type="match status" value="1"/>
</dbReference>
<organism evidence="9 10">
    <name type="scientific">Lichtheimia corymbifera JMRC:FSU:9682</name>
    <dbReference type="NCBI Taxonomy" id="1263082"/>
    <lineage>
        <taxon>Eukaryota</taxon>
        <taxon>Fungi</taxon>
        <taxon>Fungi incertae sedis</taxon>
        <taxon>Mucoromycota</taxon>
        <taxon>Mucoromycotina</taxon>
        <taxon>Mucoromycetes</taxon>
        <taxon>Mucorales</taxon>
        <taxon>Lichtheimiaceae</taxon>
        <taxon>Lichtheimia</taxon>
    </lineage>
</organism>
<dbReference type="STRING" id="1263082.A0A068RJX5"/>
<dbReference type="PANTHER" id="PTHR44029:SF1">
    <property type="entry name" value="DNAJ HOMOLOG SUBFAMILY C MEMBER 21"/>
    <property type="match status" value="1"/>
</dbReference>
<dbReference type="VEuPathDB" id="FungiDB:LCOR_02170.1"/>
<reference evidence="9" key="1">
    <citation type="submission" date="2013-08" db="EMBL/GenBank/DDBJ databases">
        <title>Gene expansion shapes genome architecture in the human pathogen Lichtheimia corymbifera: an evolutionary genomics analysis in the ancient terrestrial Mucorales (Mucoromycotina).</title>
        <authorList>
            <person name="Schwartze V.U."/>
            <person name="Winter S."/>
            <person name="Shelest E."/>
            <person name="Marcet-Houben M."/>
            <person name="Horn F."/>
            <person name="Wehner S."/>
            <person name="Hoffmann K."/>
            <person name="Riege K."/>
            <person name="Sammeth M."/>
            <person name="Nowrousian M."/>
            <person name="Valiante V."/>
            <person name="Linde J."/>
            <person name="Jacobsen I.D."/>
            <person name="Marz M."/>
            <person name="Brakhage A.A."/>
            <person name="Gabaldon T."/>
            <person name="Bocker S."/>
            <person name="Voigt K."/>
        </authorList>
    </citation>
    <scope>NUCLEOTIDE SEQUENCE [LARGE SCALE GENOMIC DNA]</scope>
    <source>
        <strain evidence="9">FSU 9682</strain>
    </source>
</reference>
<proteinExistence type="predicted"/>
<dbReference type="SMART" id="SM00451">
    <property type="entry name" value="ZnF_U1"/>
    <property type="match status" value="1"/>
</dbReference>
<evidence type="ECO:0000256" key="2">
    <source>
        <dbReference type="ARBA" id="ARBA00022771"/>
    </source>
</evidence>
<keyword evidence="10" id="KW-1185">Reference proteome</keyword>
<dbReference type="GO" id="GO:0005737">
    <property type="term" value="C:cytoplasm"/>
    <property type="evidence" value="ECO:0007669"/>
    <property type="project" value="TreeGrafter"/>
</dbReference>
<dbReference type="SUPFAM" id="SSF46565">
    <property type="entry name" value="Chaperone J-domain"/>
    <property type="match status" value="1"/>
</dbReference>
<dbReference type="InterPro" id="IPR001623">
    <property type="entry name" value="DnaJ_domain"/>
</dbReference>
<dbReference type="InterPro" id="IPR051964">
    <property type="entry name" value="Chaperone_stress_response"/>
</dbReference>
<protein>
    <submittedName>
        <fullName evidence="9">Like protein subfamily c member 21</fullName>
    </submittedName>
</protein>
<evidence type="ECO:0000256" key="3">
    <source>
        <dbReference type="ARBA" id="ARBA00022833"/>
    </source>
</evidence>
<dbReference type="Gene3D" id="3.30.160.60">
    <property type="entry name" value="Classic Zinc Finger"/>
    <property type="match status" value="1"/>
</dbReference>
<dbReference type="InterPro" id="IPR036869">
    <property type="entry name" value="J_dom_sf"/>
</dbReference>
<name>A0A068RJX5_9FUNG</name>
<dbReference type="FunFam" id="1.10.287.110:FF:000046">
    <property type="entry name" value="dnaJ homolog subfamily C member 21"/>
    <property type="match status" value="1"/>
</dbReference>
<feature type="compositionally biased region" description="Basic and acidic residues" evidence="6">
    <location>
        <begin position="461"/>
        <end position="471"/>
    </location>
</feature>
<keyword evidence="2 4" id="KW-0863">Zinc-finger</keyword>
<dbReference type="GO" id="GO:0003676">
    <property type="term" value="F:nucleic acid binding"/>
    <property type="evidence" value="ECO:0007669"/>
    <property type="project" value="InterPro"/>
</dbReference>
<evidence type="ECO:0000256" key="5">
    <source>
        <dbReference type="SAM" id="Coils"/>
    </source>
</evidence>
<feature type="domain" description="J" evidence="7">
    <location>
        <begin position="4"/>
        <end position="70"/>
    </location>
</feature>
<dbReference type="InterPro" id="IPR003604">
    <property type="entry name" value="Matrin/U1-like-C_Znf_C2H2"/>
</dbReference>
<dbReference type="AlphaFoldDB" id="A0A068RJX5"/>
<dbReference type="PROSITE" id="PS50157">
    <property type="entry name" value="ZINC_FINGER_C2H2_2"/>
    <property type="match status" value="1"/>
</dbReference>
<dbReference type="InterPro" id="IPR018253">
    <property type="entry name" value="DnaJ_domain_CS"/>
</dbReference>
<dbReference type="SMART" id="SM00271">
    <property type="entry name" value="DnaJ"/>
    <property type="match status" value="1"/>
</dbReference>
<evidence type="ECO:0000259" key="8">
    <source>
        <dbReference type="PROSITE" id="PS50157"/>
    </source>
</evidence>
<evidence type="ECO:0000313" key="9">
    <source>
        <dbReference type="EMBL" id="CDH50458.1"/>
    </source>
</evidence>
<dbReference type="OrthoDB" id="5894at2759"/>
<sequence length="509" mass="58958">MRICYYDLLNVERTATDVDLKKAYRKQALIWHPDKNADRVEEATARFAMIQEAYEVLSDPHERAWYDGHRDAILRGDDRPGSKDSSAGTTAEDLMRYFSMSEFRGFGDDDKGFFAVYRKLFQKLDEEEASAYMPDENDAQSFTHHPSFGNSKTPFADQDGYLGYGAYARDFYAAWMNFSSVKSFAWMDKWRLPDAPNRYVRRAMEKENRKAREVARKEYNDTVRSLATFVRKRDPRFKKYQVEEQQRREAIQAEQKARAQREKEELQAQLAAYKEQEWEKVTMVLSEDEQDEDNDGAANDETDFYCVVCDKFYKSEQQYVAHESSRKHVKLAQAMKQEMMADDEAFDFTSKNTANEASQPIPDDDDDDDETPSIITTSSSKKKKKNKKGPRFGFEQADDDANEEDEISQLTAALELEQRSRRRRKTSPGSEVSAAAAEDQDNVPQKESAKAKREKRKEKKKQKEEKEKEQGQRCNVCGECYETRNQLFNHIKSTGHALAAPQGKGGKRR</sequence>
<dbReference type="EMBL" id="CBTN010000006">
    <property type="protein sequence ID" value="CDH50458.1"/>
    <property type="molecule type" value="Genomic_DNA"/>
</dbReference>
<evidence type="ECO:0000259" key="7">
    <source>
        <dbReference type="PROSITE" id="PS50076"/>
    </source>
</evidence>
<dbReference type="PROSITE" id="PS50076">
    <property type="entry name" value="DNAJ_2"/>
    <property type="match status" value="1"/>
</dbReference>
<feature type="domain" description="C2H2-type" evidence="8">
    <location>
        <begin position="472"/>
        <end position="501"/>
    </location>
</feature>
<dbReference type="Pfam" id="PF21884">
    <property type="entry name" value="ZUO1-like_ZHD"/>
    <property type="match status" value="1"/>
</dbReference>
<comment type="caution">
    <text evidence="9">The sequence shown here is derived from an EMBL/GenBank/DDBJ whole genome shotgun (WGS) entry which is preliminary data.</text>
</comment>
<feature type="compositionally biased region" description="Acidic residues" evidence="6">
    <location>
        <begin position="362"/>
        <end position="371"/>
    </location>
</feature>
<feature type="compositionally biased region" description="Acidic residues" evidence="6">
    <location>
        <begin position="396"/>
        <end position="407"/>
    </location>
</feature>
<dbReference type="InterPro" id="IPR054076">
    <property type="entry name" value="ZUO1-like_ZHD"/>
</dbReference>
<dbReference type="PRINTS" id="PR00625">
    <property type="entry name" value="JDOMAIN"/>
</dbReference>
<feature type="coiled-coil region" evidence="5">
    <location>
        <begin position="242"/>
        <end position="279"/>
    </location>
</feature>
<dbReference type="PANTHER" id="PTHR44029">
    <property type="entry name" value="DNAJ HOMOLOG SUBFAMILY C MEMBER 21"/>
    <property type="match status" value="1"/>
</dbReference>
<dbReference type="InterPro" id="IPR013087">
    <property type="entry name" value="Znf_C2H2_type"/>
</dbReference>
<dbReference type="PROSITE" id="PS00636">
    <property type="entry name" value="DNAJ_1"/>
    <property type="match status" value="1"/>
</dbReference>
<gene>
    <name evidence="9" type="ORF">LCOR_02170.1</name>
</gene>
<dbReference type="Proteomes" id="UP000027586">
    <property type="component" value="Unassembled WGS sequence"/>
</dbReference>
<dbReference type="InterPro" id="IPR036236">
    <property type="entry name" value="Znf_C2H2_sf"/>
</dbReference>
<dbReference type="Pfam" id="PF00226">
    <property type="entry name" value="DnaJ"/>
    <property type="match status" value="1"/>
</dbReference>
<dbReference type="Pfam" id="PF12171">
    <property type="entry name" value="zf-C2H2_jaz"/>
    <property type="match status" value="1"/>
</dbReference>
<dbReference type="CDD" id="cd06257">
    <property type="entry name" value="DnaJ"/>
    <property type="match status" value="1"/>
</dbReference>
<keyword evidence="1" id="KW-0479">Metal-binding</keyword>
<evidence type="ECO:0000313" key="10">
    <source>
        <dbReference type="Proteomes" id="UP000027586"/>
    </source>
</evidence>
<evidence type="ECO:0000256" key="1">
    <source>
        <dbReference type="ARBA" id="ARBA00022723"/>
    </source>
</evidence>
<dbReference type="InterPro" id="IPR022755">
    <property type="entry name" value="Znf_C2H2_jaz"/>
</dbReference>
<keyword evidence="3" id="KW-0862">Zinc</keyword>
<feature type="compositionally biased region" description="Basic residues" evidence="6">
    <location>
        <begin position="380"/>
        <end position="390"/>
    </location>
</feature>